<feature type="transmembrane region" description="Helical" evidence="10">
    <location>
        <begin position="315"/>
        <end position="336"/>
    </location>
</feature>
<dbReference type="Pfam" id="PF00664">
    <property type="entry name" value="ABC_membrane"/>
    <property type="match status" value="1"/>
</dbReference>
<keyword evidence="2" id="KW-0813">Transport</keyword>
<dbReference type="InterPro" id="IPR003593">
    <property type="entry name" value="AAA+_ATPase"/>
</dbReference>
<evidence type="ECO:0000256" key="8">
    <source>
        <dbReference type="ARBA" id="ARBA00024363"/>
    </source>
</evidence>
<evidence type="ECO:0000256" key="6">
    <source>
        <dbReference type="ARBA" id="ARBA00022989"/>
    </source>
</evidence>
<dbReference type="PROSITE" id="PS00211">
    <property type="entry name" value="ABC_TRANSPORTER_1"/>
    <property type="match status" value="1"/>
</dbReference>
<dbReference type="PANTHER" id="PTHR24221">
    <property type="entry name" value="ATP-BINDING CASSETTE SUB-FAMILY B"/>
    <property type="match status" value="1"/>
</dbReference>
<dbReference type="CDD" id="cd18582">
    <property type="entry name" value="ABC_6TM_ATM1_ABCB7"/>
    <property type="match status" value="1"/>
</dbReference>
<dbReference type="InterPro" id="IPR011527">
    <property type="entry name" value="ABC1_TM_dom"/>
</dbReference>
<dbReference type="InterPro" id="IPR039421">
    <property type="entry name" value="Type_1_exporter"/>
</dbReference>
<protein>
    <submittedName>
        <fullName evidence="13">Uncharacterized protein</fullName>
    </submittedName>
</protein>
<organism evidence="13 14">
    <name type="scientific">Triparma columacea</name>
    <dbReference type="NCBI Taxonomy" id="722753"/>
    <lineage>
        <taxon>Eukaryota</taxon>
        <taxon>Sar</taxon>
        <taxon>Stramenopiles</taxon>
        <taxon>Ochrophyta</taxon>
        <taxon>Bolidophyceae</taxon>
        <taxon>Parmales</taxon>
        <taxon>Triparmaceae</taxon>
        <taxon>Triparma</taxon>
    </lineage>
</organism>
<keyword evidence="7 10" id="KW-0472">Membrane</keyword>
<dbReference type="SUPFAM" id="SSF52540">
    <property type="entry name" value="P-loop containing nucleoside triphosphate hydrolases"/>
    <property type="match status" value="1"/>
</dbReference>
<dbReference type="InterPro" id="IPR003439">
    <property type="entry name" value="ABC_transporter-like_ATP-bd"/>
</dbReference>
<feature type="compositionally biased region" description="Low complexity" evidence="9">
    <location>
        <begin position="87"/>
        <end position="110"/>
    </location>
</feature>
<keyword evidence="3 10" id="KW-0812">Transmembrane</keyword>
<feature type="transmembrane region" description="Helical" evidence="10">
    <location>
        <begin position="153"/>
        <end position="172"/>
    </location>
</feature>
<dbReference type="Gene3D" id="3.40.50.300">
    <property type="entry name" value="P-loop containing nucleotide triphosphate hydrolases"/>
    <property type="match status" value="1"/>
</dbReference>
<dbReference type="OrthoDB" id="6500128at2759"/>
<dbReference type="PROSITE" id="PS50893">
    <property type="entry name" value="ABC_TRANSPORTER_2"/>
    <property type="match status" value="1"/>
</dbReference>
<feature type="transmembrane region" description="Helical" evidence="10">
    <location>
        <begin position="284"/>
        <end position="309"/>
    </location>
</feature>
<evidence type="ECO:0000313" key="13">
    <source>
        <dbReference type="EMBL" id="GMI40303.1"/>
    </source>
</evidence>
<dbReference type="PROSITE" id="PS50929">
    <property type="entry name" value="ABC_TM1F"/>
    <property type="match status" value="1"/>
</dbReference>
<comment type="caution">
    <text evidence="13">The sequence shown here is derived from an EMBL/GenBank/DDBJ whole genome shotgun (WGS) entry which is preliminary data.</text>
</comment>
<dbReference type="SUPFAM" id="SSF90123">
    <property type="entry name" value="ABC transporter transmembrane region"/>
    <property type="match status" value="1"/>
</dbReference>
<keyword evidence="6 10" id="KW-1133">Transmembrane helix</keyword>
<dbReference type="PANTHER" id="PTHR24221:SF402">
    <property type="entry name" value="IRON-SULFUR CLUSTERS TRANSPORTER ABCB7, MITOCHONDRIAL"/>
    <property type="match status" value="1"/>
</dbReference>
<dbReference type="Proteomes" id="UP001165065">
    <property type="component" value="Unassembled WGS sequence"/>
</dbReference>
<sequence>MHLAGLRSSSRTLSTFYPLSEDAKSSKNTVKGKVIDHSVNLQHARPGDVIEVPYELTVGGEFRELWFSAFYNHDRHRWIRAFSTTQSISSTPSPASSSTSSSASITATQPENPKNTTRDVVKTLLTYVWPSLDGELSQEELERRRDHRFRVKASLGMMAVGKGVNVTVPFMFKYLVDDLTDLTNAQAAASQGALDAISSNPELAATAATGPVLLLLGYGFSRSLTSVLNEARNTTFATVAQSTIRSVGRTTFEHVHMLGLGYHESSSTGVLARVMERGTRSMSFVLNSMVFNVVPTILEVSVVAGIMYAKFGFNHAAMVGGTIAAYVGYTITVSNWRVAIRKAMNEADNEAGRKVVDGLINHSNIQYFGALEHETKRYDRSLGKYEKAAVNTTSSLGMLNAGQNGIFSVGLSGIMYLTYLDIISGQATVGDLVLVNGLLFQLSIPLNFIGSVYREVRQSLVDMEALFKLRGEEPEVEDKEGALEMPSEAWEEDIEFKDVRFSYPSRDDREVLKGVNLKIKPGTTVGIVGTSGGGKSTILRTLFRFYDVSSGSISVGGRDVRAWTLSSLRDGVSVVPQDTVLFNETIGYNIGYGRLGATEEDIVSAAKKASMHDTIMTFPDKYDTLVGERGVKLSGGEKQRVSIARAVLKGGRVLLFDEPTSSLDSGTEGEIMRNVTAASGEGVTKVVIAHRLSTVQDADDIVVMDEGVVAEQGTHKELIRRGGVYADLWRKQSEQALDDGKLVIEE</sequence>
<gene>
    <name evidence="13" type="ORF">TrCOL_g71</name>
</gene>
<evidence type="ECO:0000259" key="11">
    <source>
        <dbReference type="PROSITE" id="PS50893"/>
    </source>
</evidence>
<reference evidence="14" key="1">
    <citation type="journal article" date="2023" name="Commun. Biol.">
        <title>Genome analysis of Parmales, the sister group of diatoms, reveals the evolutionary specialization of diatoms from phago-mixotrophs to photoautotrophs.</title>
        <authorList>
            <person name="Ban H."/>
            <person name="Sato S."/>
            <person name="Yoshikawa S."/>
            <person name="Yamada K."/>
            <person name="Nakamura Y."/>
            <person name="Ichinomiya M."/>
            <person name="Sato N."/>
            <person name="Blanc-Mathieu R."/>
            <person name="Endo H."/>
            <person name="Kuwata A."/>
            <person name="Ogata H."/>
        </authorList>
    </citation>
    <scope>NUCLEOTIDE SEQUENCE [LARGE SCALE GENOMIC DNA]</scope>
</reference>
<evidence type="ECO:0000313" key="14">
    <source>
        <dbReference type="Proteomes" id="UP001165065"/>
    </source>
</evidence>
<dbReference type="SMART" id="SM00382">
    <property type="entry name" value="AAA"/>
    <property type="match status" value="1"/>
</dbReference>
<dbReference type="GO" id="GO:0016887">
    <property type="term" value="F:ATP hydrolysis activity"/>
    <property type="evidence" value="ECO:0007669"/>
    <property type="project" value="InterPro"/>
</dbReference>
<accession>A0A9W7GAU7</accession>
<comment type="subcellular location">
    <subcellularLocation>
        <location evidence="1">Mitochondrion membrane</location>
        <topology evidence="1">Multi-pass membrane protein</topology>
    </subcellularLocation>
</comment>
<dbReference type="InterPro" id="IPR027417">
    <property type="entry name" value="P-loop_NTPase"/>
</dbReference>
<evidence type="ECO:0000256" key="3">
    <source>
        <dbReference type="ARBA" id="ARBA00022692"/>
    </source>
</evidence>
<evidence type="ECO:0000256" key="10">
    <source>
        <dbReference type="SAM" id="Phobius"/>
    </source>
</evidence>
<evidence type="ECO:0000256" key="4">
    <source>
        <dbReference type="ARBA" id="ARBA00022741"/>
    </source>
</evidence>
<keyword evidence="5" id="KW-0067">ATP-binding</keyword>
<dbReference type="GO" id="GO:0005524">
    <property type="term" value="F:ATP binding"/>
    <property type="evidence" value="ECO:0007669"/>
    <property type="project" value="UniProtKB-KW"/>
</dbReference>
<evidence type="ECO:0000256" key="7">
    <source>
        <dbReference type="ARBA" id="ARBA00023136"/>
    </source>
</evidence>
<dbReference type="AlphaFoldDB" id="A0A9W7GAU7"/>
<name>A0A9W7GAU7_9STRA</name>
<evidence type="ECO:0000256" key="9">
    <source>
        <dbReference type="SAM" id="MobiDB-lite"/>
    </source>
</evidence>
<evidence type="ECO:0000256" key="5">
    <source>
        <dbReference type="ARBA" id="ARBA00022840"/>
    </source>
</evidence>
<dbReference type="GO" id="GO:0005743">
    <property type="term" value="C:mitochondrial inner membrane"/>
    <property type="evidence" value="ECO:0007669"/>
    <property type="project" value="TreeGrafter"/>
</dbReference>
<keyword evidence="14" id="KW-1185">Reference proteome</keyword>
<feature type="domain" description="ABC transmembrane type-1" evidence="12">
    <location>
        <begin position="153"/>
        <end position="458"/>
    </location>
</feature>
<feature type="transmembrane region" description="Helical" evidence="10">
    <location>
        <begin position="203"/>
        <end position="220"/>
    </location>
</feature>
<dbReference type="InterPro" id="IPR036640">
    <property type="entry name" value="ABC1_TM_sf"/>
</dbReference>
<dbReference type="Pfam" id="PF00005">
    <property type="entry name" value="ABC_tran"/>
    <property type="match status" value="1"/>
</dbReference>
<keyword evidence="4" id="KW-0547">Nucleotide-binding</keyword>
<dbReference type="GO" id="GO:0140359">
    <property type="term" value="F:ABC-type transporter activity"/>
    <property type="evidence" value="ECO:0007669"/>
    <property type="project" value="InterPro"/>
</dbReference>
<evidence type="ECO:0000256" key="2">
    <source>
        <dbReference type="ARBA" id="ARBA00022448"/>
    </source>
</evidence>
<dbReference type="FunFam" id="3.40.50.300:FF:000287">
    <property type="entry name" value="Multidrug ABC transporter ATP-binding protein"/>
    <property type="match status" value="1"/>
</dbReference>
<dbReference type="EMBL" id="BRYA01000124">
    <property type="protein sequence ID" value="GMI40303.1"/>
    <property type="molecule type" value="Genomic_DNA"/>
</dbReference>
<evidence type="ECO:0000256" key="1">
    <source>
        <dbReference type="ARBA" id="ARBA00004225"/>
    </source>
</evidence>
<feature type="domain" description="ABC transporter" evidence="11">
    <location>
        <begin position="494"/>
        <end position="731"/>
    </location>
</feature>
<proteinExistence type="inferred from homology"/>
<dbReference type="GO" id="GO:0006879">
    <property type="term" value="P:intracellular iron ion homeostasis"/>
    <property type="evidence" value="ECO:0007669"/>
    <property type="project" value="TreeGrafter"/>
</dbReference>
<dbReference type="InterPro" id="IPR017871">
    <property type="entry name" value="ABC_transporter-like_CS"/>
</dbReference>
<comment type="similarity">
    <text evidence="8">Belongs to the ABC transporter superfamily. ABCB family. Heavy Metal importer (TC 3.A.1.210) subfamily.</text>
</comment>
<dbReference type="Gene3D" id="1.20.1560.10">
    <property type="entry name" value="ABC transporter type 1, transmembrane domain"/>
    <property type="match status" value="1"/>
</dbReference>
<evidence type="ECO:0000259" key="12">
    <source>
        <dbReference type="PROSITE" id="PS50929"/>
    </source>
</evidence>
<feature type="region of interest" description="Disordered" evidence="9">
    <location>
        <begin position="87"/>
        <end position="117"/>
    </location>
</feature>